<gene>
    <name evidence="1" type="ORF">L6164_029329</name>
</gene>
<name>A0ACB9L8B0_BAUVA</name>
<proteinExistence type="predicted"/>
<keyword evidence="2" id="KW-1185">Reference proteome</keyword>
<evidence type="ECO:0000313" key="2">
    <source>
        <dbReference type="Proteomes" id="UP000828941"/>
    </source>
</evidence>
<protein>
    <submittedName>
        <fullName evidence="1">Uncharacterized protein</fullName>
    </submittedName>
</protein>
<sequence length="758" mass="82149">MGSQSKNGDGDGGGGATQGIPAATKKLIQNLKEVVNCTDFTEQEIYAVLRECDMDPNRAVEKLLAQDSFHEVKSKRERRKEKEALDSRSRVCNVGLSCGGKTGSEQNTVQSGPTYMSYNELGKATNKEEMGSVCPAVSSSSTHYMAKYISRRQSIGTGDTISAAAHVPPAVQSPGVGLSKGLLSMADIVKMDRPHKSYQLSNETSHASEDADRNHHPKASGVSAPGESESSSSVHSQNPSRQQVYQCVLRNFESAGGQVSQGDVSGSHSSDNTELESKSSRYVTNNTGLASCSNYNLKNTGSSEHQQGTLTSDALVNVVSAVSDLEQLSLGSSKLEVPPSSDNCAVVLPNHLEALAADCSHLSFGTYNHVITSVSSAMPASNFSKSDLDETTATIDGSSPQYLDARNSVRHGNKRGWFDIPRETADDRSYDFLSSPQREPVKGIISEATVGREYTTMSSFPDPSLRSSLRQTSALPFKKPDFHGGTFSRDMHAGSNLIPGDPSALTTKSLRDSGFLQSSSRLTQSQPARYSNTLSSLSSPPAIIRPEVMKPSAFARPHRSALPQDPPVQSSLYLEELADMRGYRSLSQNRPSMTSIDSQQAFSRSTAYNRPPPDIPYNLRQSNTFKSRLPSVRDSLGYGNLGSSSYNPGSFMYNQSLGSTIPSSNFDDTFPSQNDGVRNFSPIQQQGSLSPWDYGAESRSLPRTDFRGQSNQSASQYINSGLSDPFHSQARLVAELKRLTGSQDLTSKQSHEFWRQNH</sequence>
<accession>A0ACB9L8B0</accession>
<reference evidence="1 2" key="1">
    <citation type="journal article" date="2022" name="DNA Res.">
        <title>Chromosomal-level genome assembly of the orchid tree Bauhinia variegata (Leguminosae; Cercidoideae) supports the allotetraploid origin hypothesis of Bauhinia.</title>
        <authorList>
            <person name="Zhong Y."/>
            <person name="Chen Y."/>
            <person name="Zheng D."/>
            <person name="Pang J."/>
            <person name="Liu Y."/>
            <person name="Luo S."/>
            <person name="Meng S."/>
            <person name="Qian L."/>
            <person name="Wei D."/>
            <person name="Dai S."/>
            <person name="Zhou R."/>
        </authorList>
    </citation>
    <scope>NUCLEOTIDE SEQUENCE [LARGE SCALE GENOMIC DNA]</scope>
    <source>
        <strain evidence="1">BV-YZ2020</strain>
    </source>
</reference>
<evidence type="ECO:0000313" key="1">
    <source>
        <dbReference type="EMBL" id="KAI4306010.1"/>
    </source>
</evidence>
<dbReference type="EMBL" id="CM039437">
    <property type="protein sequence ID" value="KAI4306010.1"/>
    <property type="molecule type" value="Genomic_DNA"/>
</dbReference>
<dbReference type="Proteomes" id="UP000828941">
    <property type="component" value="Chromosome 12"/>
</dbReference>
<organism evidence="1 2">
    <name type="scientific">Bauhinia variegata</name>
    <name type="common">Purple orchid tree</name>
    <name type="synonym">Phanera variegata</name>
    <dbReference type="NCBI Taxonomy" id="167791"/>
    <lineage>
        <taxon>Eukaryota</taxon>
        <taxon>Viridiplantae</taxon>
        <taxon>Streptophyta</taxon>
        <taxon>Embryophyta</taxon>
        <taxon>Tracheophyta</taxon>
        <taxon>Spermatophyta</taxon>
        <taxon>Magnoliopsida</taxon>
        <taxon>eudicotyledons</taxon>
        <taxon>Gunneridae</taxon>
        <taxon>Pentapetalae</taxon>
        <taxon>rosids</taxon>
        <taxon>fabids</taxon>
        <taxon>Fabales</taxon>
        <taxon>Fabaceae</taxon>
        <taxon>Cercidoideae</taxon>
        <taxon>Cercideae</taxon>
        <taxon>Bauhiniinae</taxon>
        <taxon>Bauhinia</taxon>
    </lineage>
</organism>
<comment type="caution">
    <text evidence="1">The sequence shown here is derived from an EMBL/GenBank/DDBJ whole genome shotgun (WGS) entry which is preliminary data.</text>
</comment>